<organism evidence="1 2">
    <name type="scientific">Ficus carica</name>
    <name type="common">Common fig</name>
    <dbReference type="NCBI Taxonomy" id="3494"/>
    <lineage>
        <taxon>Eukaryota</taxon>
        <taxon>Viridiplantae</taxon>
        <taxon>Streptophyta</taxon>
        <taxon>Embryophyta</taxon>
        <taxon>Tracheophyta</taxon>
        <taxon>Spermatophyta</taxon>
        <taxon>Magnoliopsida</taxon>
        <taxon>eudicotyledons</taxon>
        <taxon>Gunneridae</taxon>
        <taxon>Pentapetalae</taxon>
        <taxon>rosids</taxon>
        <taxon>fabids</taxon>
        <taxon>Rosales</taxon>
        <taxon>Moraceae</taxon>
        <taxon>Ficeae</taxon>
        <taxon>Ficus</taxon>
    </lineage>
</organism>
<dbReference type="AlphaFoldDB" id="A0AA88AG03"/>
<dbReference type="EMBL" id="BTGU01000054">
    <property type="protein sequence ID" value="GMN54989.1"/>
    <property type="molecule type" value="Genomic_DNA"/>
</dbReference>
<comment type="caution">
    <text evidence="1">The sequence shown here is derived from an EMBL/GenBank/DDBJ whole genome shotgun (WGS) entry which is preliminary data.</text>
</comment>
<name>A0AA88AG03_FICCA</name>
<dbReference type="Gramene" id="FCD_00027949-RA">
    <property type="protein sequence ID" value="FCD_00027949-RA:cds"/>
    <property type="gene ID" value="FCD_00027949"/>
</dbReference>
<accession>A0AA88AG03</accession>
<dbReference type="Proteomes" id="UP001187192">
    <property type="component" value="Unassembled WGS sequence"/>
</dbReference>
<gene>
    <name evidence="1" type="ORF">TIFTF001_024107</name>
</gene>
<reference evidence="1" key="1">
    <citation type="submission" date="2023-07" db="EMBL/GenBank/DDBJ databases">
        <title>draft genome sequence of fig (Ficus carica).</title>
        <authorList>
            <person name="Takahashi T."/>
            <person name="Nishimura K."/>
        </authorList>
    </citation>
    <scope>NUCLEOTIDE SEQUENCE</scope>
</reference>
<protein>
    <submittedName>
        <fullName evidence="1">Uncharacterized protein</fullName>
    </submittedName>
</protein>
<keyword evidence="2" id="KW-1185">Reference proteome</keyword>
<evidence type="ECO:0000313" key="2">
    <source>
        <dbReference type="Proteomes" id="UP001187192"/>
    </source>
</evidence>
<proteinExistence type="predicted"/>
<evidence type="ECO:0000313" key="1">
    <source>
        <dbReference type="EMBL" id="GMN54989.1"/>
    </source>
</evidence>
<sequence length="70" mass="7463">MGLSPVDYKAHAKRHDHKANAILATIDVVHETSLLMETNDTVVVLVYPPSSRHSWPGDGALGTLCVRGGG</sequence>